<comment type="subcellular location">
    <subcellularLocation>
        <location evidence="1">Cell membrane</location>
        <topology evidence="1">Multi-pass membrane protein</topology>
    </subcellularLocation>
</comment>
<dbReference type="InterPro" id="IPR050553">
    <property type="entry name" value="Thioredoxin_ResA/DsbE_sf"/>
</dbReference>
<keyword evidence="2" id="KW-1003">Cell membrane</keyword>
<dbReference type="AlphaFoldDB" id="A0A2H0BEY2"/>
<dbReference type="CDD" id="cd03012">
    <property type="entry name" value="TlpA_like_DipZ_like"/>
    <property type="match status" value="1"/>
</dbReference>
<dbReference type="EMBL" id="PCSU01000071">
    <property type="protein sequence ID" value="PIP56233.1"/>
    <property type="molecule type" value="Genomic_DNA"/>
</dbReference>
<evidence type="ECO:0000256" key="3">
    <source>
        <dbReference type="ARBA" id="ARBA00022692"/>
    </source>
</evidence>
<dbReference type="GO" id="GO:0017004">
    <property type="term" value="P:cytochrome complex assembly"/>
    <property type="evidence" value="ECO:0007669"/>
    <property type="project" value="InterPro"/>
</dbReference>
<evidence type="ECO:0000259" key="7">
    <source>
        <dbReference type="PROSITE" id="PS51352"/>
    </source>
</evidence>
<evidence type="ECO:0000256" key="4">
    <source>
        <dbReference type="ARBA" id="ARBA00022989"/>
    </source>
</evidence>
<feature type="transmembrane region" description="Helical" evidence="6">
    <location>
        <begin position="124"/>
        <end position="143"/>
    </location>
</feature>
<organism evidence="8 9">
    <name type="scientific">candidate division WWE3 bacterium CG22_combo_CG10-13_8_21_14_all_39_12</name>
    <dbReference type="NCBI Taxonomy" id="1975094"/>
    <lineage>
        <taxon>Bacteria</taxon>
        <taxon>Katanobacteria</taxon>
    </lineage>
</organism>
<feature type="transmembrane region" description="Helical" evidence="6">
    <location>
        <begin position="83"/>
        <end position="104"/>
    </location>
</feature>
<evidence type="ECO:0000256" key="1">
    <source>
        <dbReference type="ARBA" id="ARBA00004651"/>
    </source>
</evidence>
<sequence>MLRSVSVVIIFVFGLSLLIPQITKLTENLFNRLSSVVPSQHTSNSGFGDGVILGLSLGLVWTPCVGPIIASVITLAATSSVNLASVFVTLAYSMGTAIPMFIIMYGGRKVFTKMPWVANNTVTIQKIFGVLMILTAFAIHFNLDRKFQTYVLNVFPDYGTNLTQLEDNDIVQNELNNLTIPQPAQPYKSIFEKTYPDAPALVAGGEWFNSAPLTLEELKGNVVIVDFWTYTCINCIRTLPYLVDWYEKYHDQGLEIIGVHTPEFEFEKNPANVKKAIEDFGITYPVMQDNDFATWQNYSNRYWPAKYFINANGKVVNSHFGEGDYDESEMLIQELLEEAGMGITASEVNNPTYSIESETPETYVGYARIANFASKESIAKDSNRVYSSPDTLKKNQIAFDGEWIATAEYSAPEKGALLLINYESKDVYLVMRPEVEGQESRVRILLDGVEISIPDSGADVVNGIVTVDTDRLYHVVSAPVSSGTHILTLEFLDGSVEVFAFTFG</sequence>
<dbReference type="InterPro" id="IPR036249">
    <property type="entry name" value="Thioredoxin-like_sf"/>
</dbReference>
<accession>A0A2H0BEY2</accession>
<evidence type="ECO:0000313" key="8">
    <source>
        <dbReference type="EMBL" id="PIP56233.1"/>
    </source>
</evidence>
<keyword evidence="4 6" id="KW-1133">Transmembrane helix</keyword>
<gene>
    <name evidence="8" type="ORF">COX05_04150</name>
</gene>
<dbReference type="Gene3D" id="2.60.120.260">
    <property type="entry name" value="Galactose-binding domain-like"/>
    <property type="match status" value="1"/>
</dbReference>
<dbReference type="Proteomes" id="UP000228495">
    <property type="component" value="Unassembled WGS sequence"/>
</dbReference>
<dbReference type="GO" id="GO:0016209">
    <property type="term" value="F:antioxidant activity"/>
    <property type="evidence" value="ECO:0007669"/>
    <property type="project" value="InterPro"/>
</dbReference>
<dbReference type="PANTHER" id="PTHR42852">
    <property type="entry name" value="THIOL:DISULFIDE INTERCHANGE PROTEIN DSBE"/>
    <property type="match status" value="1"/>
</dbReference>
<feature type="transmembrane region" description="Helical" evidence="6">
    <location>
        <begin position="51"/>
        <end position="76"/>
    </location>
</feature>
<feature type="domain" description="Thioredoxin" evidence="7">
    <location>
        <begin position="189"/>
        <end position="337"/>
    </location>
</feature>
<dbReference type="Pfam" id="PF00578">
    <property type="entry name" value="AhpC-TSA"/>
    <property type="match status" value="1"/>
</dbReference>
<keyword evidence="3 6" id="KW-0812">Transmembrane</keyword>
<dbReference type="Pfam" id="PF17991">
    <property type="entry name" value="Thioredoxin_10"/>
    <property type="match status" value="1"/>
</dbReference>
<reference evidence="8 9" key="1">
    <citation type="submission" date="2017-09" db="EMBL/GenBank/DDBJ databases">
        <title>Depth-based differentiation of microbial function through sediment-hosted aquifers and enrichment of novel symbionts in the deep terrestrial subsurface.</title>
        <authorList>
            <person name="Probst A.J."/>
            <person name="Ladd B."/>
            <person name="Jarett J.K."/>
            <person name="Geller-Mcgrath D.E."/>
            <person name="Sieber C.M."/>
            <person name="Emerson J.B."/>
            <person name="Anantharaman K."/>
            <person name="Thomas B.C."/>
            <person name="Malmstrom R."/>
            <person name="Stieglmeier M."/>
            <person name="Klingl A."/>
            <person name="Woyke T."/>
            <person name="Ryan C.M."/>
            <person name="Banfield J.F."/>
        </authorList>
    </citation>
    <scope>NUCLEOTIDE SEQUENCE [LARGE SCALE GENOMIC DNA]</scope>
    <source>
        <strain evidence="8">CG22_combo_CG10-13_8_21_14_all_39_12</strain>
    </source>
</reference>
<evidence type="ECO:0000256" key="6">
    <source>
        <dbReference type="SAM" id="Phobius"/>
    </source>
</evidence>
<dbReference type="GO" id="GO:0016491">
    <property type="term" value="F:oxidoreductase activity"/>
    <property type="evidence" value="ECO:0007669"/>
    <property type="project" value="InterPro"/>
</dbReference>
<evidence type="ECO:0000256" key="5">
    <source>
        <dbReference type="ARBA" id="ARBA00023136"/>
    </source>
</evidence>
<protein>
    <recommendedName>
        <fullName evidence="7">Thioredoxin domain-containing protein</fullName>
    </recommendedName>
</protein>
<dbReference type="GO" id="GO:0005886">
    <property type="term" value="C:plasma membrane"/>
    <property type="evidence" value="ECO:0007669"/>
    <property type="project" value="UniProtKB-SubCell"/>
</dbReference>
<evidence type="ECO:0000313" key="9">
    <source>
        <dbReference type="Proteomes" id="UP000228495"/>
    </source>
</evidence>
<comment type="caution">
    <text evidence="8">The sequence shown here is derived from an EMBL/GenBank/DDBJ whole genome shotgun (WGS) entry which is preliminary data.</text>
</comment>
<dbReference type="InterPro" id="IPR013766">
    <property type="entry name" value="Thioredoxin_domain"/>
</dbReference>
<dbReference type="Pfam" id="PF02683">
    <property type="entry name" value="DsbD_TM"/>
    <property type="match status" value="1"/>
</dbReference>
<evidence type="ECO:0000256" key="2">
    <source>
        <dbReference type="ARBA" id="ARBA00022475"/>
    </source>
</evidence>
<dbReference type="InterPro" id="IPR041017">
    <property type="entry name" value="Thioredoxin_10"/>
</dbReference>
<dbReference type="Gene3D" id="3.40.30.10">
    <property type="entry name" value="Glutaredoxin"/>
    <property type="match status" value="1"/>
</dbReference>
<proteinExistence type="predicted"/>
<dbReference type="SUPFAM" id="SSF52833">
    <property type="entry name" value="Thioredoxin-like"/>
    <property type="match status" value="1"/>
</dbReference>
<keyword evidence="5 6" id="KW-0472">Membrane</keyword>
<dbReference type="PROSITE" id="PS51352">
    <property type="entry name" value="THIOREDOXIN_2"/>
    <property type="match status" value="1"/>
</dbReference>
<name>A0A2H0BEY2_UNCKA</name>
<dbReference type="InterPro" id="IPR000866">
    <property type="entry name" value="AhpC/TSA"/>
</dbReference>
<dbReference type="PANTHER" id="PTHR42852:SF13">
    <property type="entry name" value="PROTEIN DIPZ"/>
    <property type="match status" value="1"/>
</dbReference>
<dbReference type="InterPro" id="IPR003834">
    <property type="entry name" value="Cyt_c_assmbl_TM_dom"/>
</dbReference>